<keyword evidence="4 7" id="KW-0812">Transmembrane</keyword>
<evidence type="ECO:0000259" key="9">
    <source>
        <dbReference type="Pfam" id="PF13807"/>
    </source>
</evidence>
<keyword evidence="3" id="KW-1003">Cell membrane</keyword>
<comment type="subcellular location">
    <subcellularLocation>
        <location evidence="1">Cell membrane</location>
        <topology evidence="1">Multi-pass membrane protein</topology>
    </subcellularLocation>
</comment>
<evidence type="ECO:0000256" key="7">
    <source>
        <dbReference type="SAM" id="Phobius"/>
    </source>
</evidence>
<accession>A0A3P7RZL8</accession>
<dbReference type="GO" id="GO:0005886">
    <property type="term" value="C:plasma membrane"/>
    <property type="evidence" value="ECO:0007669"/>
    <property type="project" value="UniProtKB-SubCell"/>
</dbReference>
<dbReference type="Pfam" id="PF13807">
    <property type="entry name" value="GNVR"/>
    <property type="match status" value="1"/>
</dbReference>
<comment type="similarity">
    <text evidence="2">Belongs to the CpsC/CapA family.</text>
</comment>
<dbReference type="InterPro" id="IPR050445">
    <property type="entry name" value="Bact_polysacc_biosynth/exp"/>
</dbReference>
<evidence type="ECO:0000256" key="2">
    <source>
        <dbReference type="ARBA" id="ARBA00006683"/>
    </source>
</evidence>
<protein>
    <recommendedName>
        <fullName evidence="12">Capsular polysaccharide biosynthesis protein</fullName>
    </recommendedName>
</protein>
<feature type="domain" description="Tyrosine-protein kinase G-rich" evidence="9">
    <location>
        <begin position="151"/>
        <end position="197"/>
    </location>
</feature>
<keyword evidence="5 7" id="KW-1133">Transmembrane helix</keyword>
<keyword evidence="6 7" id="KW-0472">Membrane</keyword>
<proteinExistence type="inferred from homology"/>
<dbReference type="RefSeq" id="WP_125135701.1">
    <property type="nucleotide sequence ID" value="NZ_LR130778.1"/>
</dbReference>
<evidence type="ECO:0000256" key="4">
    <source>
        <dbReference type="ARBA" id="ARBA00022692"/>
    </source>
</evidence>
<dbReference type="PANTHER" id="PTHR32309">
    <property type="entry name" value="TYROSINE-PROTEIN KINASE"/>
    <property type="match status" value="1"/>
</dbReference>
<evidence type="ECO:0000256" key="5">
    <source>
        <dbReference type="ARBA" id="ARBA00022989"/>
    </source>
</evidence>
<evidence type="ECO:0000313" key="11">
    <source>
        <dbReference type="Proteomes" id="UP000279029"/>
    </source>
</evidence>
<dbReference type="OrthoDB" id="2360475at2"/>
<name>A0A3P7RZL8_9FIRM</name>
<dbReference type="KEGG" id="cbar:PATL70BA_0293"/>
<dbReference type="InterPro" id="IPR032807">
    <property type="entry name" value="GNVR"/>
</dbReference>
<evidence type="ECO:0000313" key="10">
    <source>
        <dbReference type="EMBL" id="VDN46139.1"/>
    </source>
</evidence>
<dbReference type="Pfam" id="PF02706">
    <property type="entry name" value="Wzz"/>
    <property type="match status" value="1"/>
</dbReference>
<dbReference type="PANTHER" id="PTHR32309:SF13">
    <property type="entry name" value="FERRIC ENTEROBACTIN TRANSPORT PROTEIN FEPE"/>
    <property type="match status" value="1"/>
</dbReference>
<evidence type="ECO:0000256" key="1">
    <source>
        <dbReference type="ARBA" id="ARBA00004651"/>
    </source>
</evidence>
<evidence type="ECO:0000256" key="6">
    <source>
        <dbReference type="ARBA" id="ARBA00023136"/>
    </source>
</evidence>
<dbReference type="EMBL" id="LR130778">
    <property type="protein sequence ID" value="VDN46139.1"/>
    <property type="molecule type" value="Genomic_DNA"/>
</dbReference>
<evidence type="ECO:0000256" key="3">
    <source>
        <dbReference type="ARBA" id="ARBA00022475"/>
    </source>
</evidence>
<feature type="domain" description="Polysaccharide chain length determinant N-terminal" evidence="8">
    <location>
        <begin position="6"/>
        <end position="97"/>
    </location>
</feature>
<organism evidence="10 11">
    <name type="scientific">Petrocella atlantisensis</name>
    <dbReference type="NCBI Taxonomy" id="2173034"/>
    <lineage>
        <taxon>Bacteria</taxon>
        <taxon>Bacillati</taxon>
        <taxon>Bacillota</taxon>
        <taxon>Clostridia</taxon>
        <taxon>Lachnospirales</taxon>
        <taxon>Vallitaleaceae</taxon>
        <taxon>Petrocella</taxon>
    </lineage>
</organism>
<feature type="transmembrane region" description="Helical" evidence="7">
    <location>
        <begin position="174"/>
        <end position="195"/>
    </location>
</feature>
<evidence type="ECO:0008006" key="12">
    <source>
        <dbReference type="Google" id="ProtNLM"/>
    </source>
</evidence>
<sequence>MNEEYQELDLLELLRGIISNWWLILLFMIVAAGSSYYATKTYVVPIYKAESTLFIGKENDIITGISLGDFQLDSKLVVDYRELIKTRLVTEEVINDLELKTTRNEVVDNLNINIITESRFMNITYEDPIPERATQIVNRFSQVLVEKAEIIVGVKNIQIVDYAITPTTPISPNAVMNALIAAMVGAMVAMGIILLKMAMNNTIQDESNVEKEFGIPVLGVIPKFKGEGRTS</sequence>
<reference evidence="10 11" key="1">
    <citation type="submission" date="2018-09" db="EMBL/GenBank/DDBJ databases">
        <authorList>
            <person name="Postec A."/>
        </authorList>
    </citation>
    <scope>NUCLEOTIDE SEQUENCE [LARGE SCALE GENOMIC DNA]</scope>
    <source>
        <strain evidence="10">70B-A</strain>
    </source>
</reference>
<dbReference type="GO" id="GO:0004713">
    <property type="term" value="F:protein tyrosine kinase activity"/>
    <property type="evidence" value="ECO:0007669"/>
    <property type="project" value="TreeGrafter"/>
</dbReference>
<gene>
    <name evidence="10" type="ORF">PATL70BA_0293</name>
</gene>
<evidence type="ECO:0000259" key="8">
    <source>
        <dbReference type="Pfam" id="PF02706"/>
    </source>
</evidence>
<dbReference type="AlphaFoldDB" id="A0A3P7RZL8"/>
<keyword evidence="11" id="KW-1185">Reference proteome</keyword>
<dbReference type="Proteomes" id="UP000279029">
    <property type="component" value="Chromosome"/>
</dbReference>
<feature type="transmembrane region" description="Helical" evidence="7">
    <location>
        <begin position="21"/>
        <end position="38"/>
    </location>
</feature>
<dbReference type="InterPro" id="IPR003856">
    <property type="entry name" value="LPS_length_determ_N"/>
</dbReference>